<proteinExistence type="predicted"/>
<dbReference type="InterPro" id="IPR036388">
    <property type="entry name" value="WH-like_DNA-bd_sf"/>
</dbReference>
<dbReference type="PANTHER" id="PTHR33204:SF39">
    <property type="entry name" value="TRANSCRIPTIONAL REGULATORY PROTEIN"/>
    <property type="match status" value="1"/>
</dbReference>
<reference evidence="5 6" key="1">
    <citation type="submission" date="2020-08" db="EMBL/GenBank/DDBJ databases">
        <title>A Genomic Blueprint of the Chicken Gut Microbiome.</title>
        <authorList>
            <person name="Gilroy R."/>
            <person name="Ravi A."/>
            <person name="Getino M."/>
            <person name="Pursley I."/>
            <person name="Horton D.L."/>
            <person name="Alikhan N.-F."/>
            <person name="Baker D."/>
            <person name="Gharbi K."/>
            <person name="Hall N."/>
            <person name="Watson M."/>
            <person name="Adriaenssens E.M."/>
            <person name="Foster-Nyarko E."/>
            <person name="Jarju S."/>
            <person name="Secka A."/>
            <person name="Antonio M."/>
            <person name="Oren A."/>
            <person name="Chaudhuri R."/>
            <person name="La Ragione R.M."/>
            <person name="Hildebrand F."/>
            <person name="Pallen M.J."/>
        </authorList>
    </citation>
    <scope>NUCLEOTIDE SEQUENCE [LARGE SCALE GENOMIC DNA]</scope>
    <source>
        <strain evidence="5 6">Sa1CVN1</strain>
    </source>
</reference>
<dbReference type="InterPro" id="IPR002577">
    <property type="entry name" value="HTH_HxlR"/>
</dbReference>
<dbReference type="InterPro" id="IPR036390">
    <property type="entry name" value="WH_DNA-bd_sf"/>
</dbReference>
<dbReference type="PROSITE" id="PS51118">
    <property type="entry name" value="HTH_HXLR"/>
    <property type="match status" value="1"/>
</dbReference>
<evidence type="ECO:0000256" key="1">
    <source>
        <dbReference type="ARBA" id="ARBA00023015"/>
    </source>
</evidence>
<dbReference type="PANTHER" id="PTHR33204">
    <property type="entry name" value="TRANSCRIPTIONAL REGULATOR, MARR FAMILY"/>
    <property type="match status" value="1"/>
</dbReference>
<feature type="domain" description="HTH hxlR-type" evidence="4">
    <location>
        <begin position="30"/>
        <end position="129"/>
    </location>
</feature>
<name>A0ABR8YCF0_9BACT</name>
<protein>
    <submittedName>
        <fullName evidence="5">Helix-turn-helix transcriptional regulator</fullName>
    </submittedName>
</protein>
<keyword evidence="2" id="KW-0238">DNA-binding</keyword>
<comment type="caution">
    <text evidence="5">The sequence shown here is derived from an EMBL/GenBank/DDBJ whole genome shotgun (WGS) entry which is preliminary data.</text>
</comment>
<accession>A0ABR8YCF0</accession>
<keyword evidence="1" id="KW-0805">Transcription regulation</keyword>
<organism evidence="5 6">
    <name type="scientific">Phocaeicola intestinalis</name>
    <dbReference type="NCBI Taxonomy" id="2762212"/>
    <lineage>
        <taxon>Bacteria</taxon>
        <taxon>Pseudomonadati</taxon>
        <taxon>Bacteroidota</taxon>
        <taxon>Bacteroidia</taxon>
        <taxon>Bacteroidales</taxon>
        <taxon>Bacteroidaceae</taxon>
        <taxon>Phocaeicola</taxon>
    </lineage>
</organism>
<keyword evidence="3" id="KW-0804">Transcription</keyword>
<gene>
    <name evidence="5" type="ORF">H9625_15855</name>
</gene>
<dbReference type="Gene3D" id="1.10.10.10">
    <property type="entry name" value="Winged helix-like DNA-binding domain superfamily/Winged helix DNA-binding domain"/>
    <property type="match status" value="1"/>
</dbReference>
<evidence type="ECO:0000259" key="4">
    <source>
        <dbReference type="PROSITE" id="PS51118"/>
    </source>
</evidence>
<dbReference type="RefSeq" id="WP_191765287.1">
    <property type="nucleotide sequence ID" value="NZ_JACSPP010000076.1"/>
</dbReference>
<sequence length="143" mass="16270">MPQKLIPNHRTINSKQLLKKEEKNSIIEICPVRNVIARFGNKWALLVVLVISEHECVRFNELCRLIPDVSSRVLSGTLKTLEADALVARKVYPTVPPKVEYRLTDIGRSLMPLIAQLTEWAQTNMKTIVKHRKAFDTKAAKAN</sequence>
<dbReference type="SUPFAM" id="SSF46785">
    <property type="entry name" value="Winged helix' DNA-binding domain"/>
    <property type="match status" value="1"/>
</dbReference>
<keyword evidence="6" id="KW-1185">Reference proteome</keyword>
<dbReference type="EMBL" id="JACSPP010000076">
    <property type="protein sequence ID" value="MBD8041885.1"/>
    <property type="molecule type" value="Genomic_DNA"/>
</dbReference>
<dbReference type="Proteomes" id="UP000620874">
    <property type="component" value="Unassembled WGS sequence"/>
</dbReference>
<evidence type="ECO:0000256" key="3">
    <source>
        <dbReference type="ARBA" id="ARBA00023163"/>
    </source>
</evidence>
<evidence type="ECO:0000256" key="2">
    <source>
        <dbReference type="ARBA" id="ARBA00023125"/>
    </source>
</evidence>
<dbReference type="Pfam" id="PF01638">
    <property type="entry name" value="HxlR"/>
    <property type="match status" value="1"/>
</dbReference>
<evidence type="ECO:0000313" key="5">
    <source>
        <dbReference type="EMBL" id="MBD8041885.1"/>
    </source>
</evidence>
<evidence type="ECO:0000313" key="6">
    <source>
        <dbReference type="Proteomes" id="UP000620874"/>
    </source>
</evidence>